<accession>A0A163LRG4</accession>
<dbReference type="InterPro" id="IPR001087">
    <property type="entry name" value="GDSL"/>
</dbReference>
<name>A0A163LRG4_ABSGL</name>
<keyword evidence="2" id="KW-0812">Transmembrane</keyword>
<dbReference type="EMBL" id="LT550481">
    <property type="protein sequence ID" value="SAL95848.1"/>
    <property type="molecule type" value="Genomic_DNA"/>
</dbReference>
<dbReference type="PANTHER" id="PTHR45648">
    <property type="entry name" value="GDSL LIPASE/ACYLHYDROLASE FAMILY PROTEIN (AFU_ORTHOLOGUE AFUA_4G14700)"/>
    <property type="match status" value="1"/>
</dbReference>
<dbReference type="SUPFAM" id="SSF52266">
    <property type="entry name" value="SGNH hydrolase"/>
    <property type="match status" value="1"/>
</dbReference>
<dbReference type="GO" id="GO:0016788">
    <property type="term" value="F:hydrolase activity, acting on ester bonds"/>
    <property type="evidence" value="ECO:0007669"/>
    <property type="project" value="InterPro"/>
</dbReference>
<evidence type="ECO:0008006" key="5">
    <source>
        <dbReference type="Google" id="ProtNLM"/>
    </source>
</evidence>
<dbReference type="Pfam" id="PF00657">
    <property type="entry name" value="Lipase_GDSL"/>
    <property type="match status" value="1"/>
</dbReference>
<keyword evidence="2" id="KW-0472">Membrane</keyword>
<dbReference type="InterPro" id="IPR036514">
    <property type="entry name" value="SGNH_hydro_sf"/>
</dbReference>
<dbReference type="InParanoid" id="A0A163LRG4"/>
<dbReference type="Proteomes" id="UP000078561">
    <property type="component" value="Unassembled WGS sequence"/>
</dbReference>
<evidence type="ECO:0000313" key="4">
    <source>
        <dbReference type="Proteomes" id="UP000078561"/>
    </source>
</evidence>
<evidence type="ECO:0000313" key="3">
    <source>
        <dbReference type="EMBL" id="SAL95848.1"/>
    </source>
</evidence>
<dbReference type="PANTHER" id="PTHR45648:SF22">
    <property type="entry name" value="GDSL LIPASE_ACYLHYDROLASE FAMILY PROTEIN (AFU_ORTHOLOGUE AFUA_4G14700)"/>
    <property type="match status" value="1"/>
</dbReference>
<evidence type="ECO:0000256" key="2">
    <source>
        <dbReference type="SAM" id="Phobius"/>
    </source>
</evidence>
<protein>
    <recommendedName>
        <fullName evidence="5">SGNH hydrolase-type esterase domain-containing protein</fullName>
    </recommendedName>
</protein>
<dbReference type="OrthoDB" id="1600564at2759"/>
<proteinExistence type="predicted"/>
<dbReference type="Gene3D" id="3.40.50.1110">
    <property type="entry name" value="SGNH hydrolase"/>
    <property type="match status" value="1"/>
</dbReference>
<dbReference type="InterPro" id="IPR051058">
    <property type="entry name" value="GDSL_Est/Lipase"/>
</dbReference>
<evidence type="ECO:0000256" key="1">
    <source>
        <dbReference type="ARBA" id="ARBA00022801"/>
    </source>
</evidence>
<organism evidence="3">
    <name type="scientific">Absidia glauca</name>
    <name type="common">Pin mould</name>
    <dbReference type="NCBI Taxonomy" id="4829"/>
    <lineage>
        <taxon>Eukaryota</taxon>
        <taxon>Fungi</taxon>
        <taxon>Fungi incertae sedis</taxon>
        <taxon>Mucoromycota</taxon>
        <taxon>Mucoromycotina</taxon>
        <taxon>Mucoromycetes</taxon>
        <taxon>Mucorales</taxon>
        <taxon>Cunninghamellaceae</taxon>
        <taxon>Absidia</taxon>
    </lineage>
</organism>
<feature type="transmembrane region" description="Helical" evidence="2">
    <location>
        <begin position="275"/>
        <end position="293"/>
    </location>
</feature>
<keyword evidence="1" id="KW-0378">Hydrolase</keyword>
<gene>
    <name evidence="3" type="primary">ABSGL_01189.1 scaffold 1223</name>
</gene>
<reference evidence="3" key="1">
    <citation type="submission" date="2016-04" db="EMBL/GenBank/DDBJ databases">
        <authorList>
            <person name="Evans L.H."/>
            <person name="Alamgir A."/>
            <person name="Owens N."/>
            <person name="Weber N.D."/>
            <person name="Virtaneva K."/>
            <person name="Barbian K."/>
            <person name="Babar A."/>
            <person name="Rosenke K."/>
        </authorList>
    </citation>
    <scope>NUCLEOTIDE SEQUENCE [LARGE SCALE GENOMIC DNA]</scope>
    <source>
        <strain evidence="3">CBS 101.48</strain>
    </source>
</reference>
<sequence length="322" mass="35987">MSTPLATLYVYGDSYSDITNSHRKTNGPVWSQRVAQGWGLQLQSYAMVGSHSCQATGAPSIGLQIDRYSNTMNHQPSSTKDVHAFFIGVTDIINATKYDAINLVGCIKEQIMKLQTSDPEAQILLLGIPPLEYSPYYADSKKQTQIKKRVNEYNVALEDMVTDKIGGATTTLSFVDNNFLFADILGNPAGYGLEEVDKAYWNQCQGRCEDSMDTYLWWDSIHLTGAGHKAIADAIVNKNPFGYTIIQEDTSQSNNKYNDDGATGLLLYADDFMEYAPWFMLFCLVAVVVLVLLRPKQGRRSIVKWSPWKRRKSHAYTAVSSV</sequence>
<keyword evidence="2" id="KW-1133">Transmembrane helix</keyword>
<dbReference type="OMA" id="SANYTRC"/>
<keyword evidence="4" id="KW-1185">Reference proteome</keyword>
<dbReference type="AlphaFoldDB" id="A0A163LRG4"/>